<comment type="subcellular location">
    <subcellularLocation>
        <location evidence="1">Cytoplasm</location>
        <location evidence="1">Cytosol</location>
    </subcellularLocation>
</comment>
<dbReference type="RefSeq" id="WP_138233870.1">
    <property type="nucleotide sequence ID" value="NZ_CP185860.1"/>
</dbReference>
<evidence type="ECO:0000313" key="7">
    <source>
        <dbReference type="Proteomes" id="UP000306791"/>
    </source>
</evidence>
<reference evidence="6 7" key="1">
    <citation type="submission" date="2019-05" db="EMBL/GenBank/DDBJ databases">
        <title>Microbulbifer harenosus sp. nov., an alginate-degrading bacterium isolated from coastal sand.</title>
        <authorList>
            <person name="Huang H."/>
            <person name="Mo K."/>
            <person name="Bao S."/>
        </authorList>
    </citation>
    <scope>NUCLEOTIDE SEQUENCE [LARGE SCALE GENOMIC DNA]</scope>
    <source>
        <strain evidence="6 7">HB161719</strain>
    </source>
</reference>
<dbReference type="Pfam" id="PF05400">
    <property type="entry name" value="FliT"/>
    <property type="match status" value="1"/>
</dbReference>
<dbReference type="Proteomes" id="UP000306791">
    <property type="component" value="Unassembled WGS sequence"/>
</dbReference>
<keyword evidence="2" id="KW-0963">Cytoplasm</keyword>
<accession>A0ABY2UNC7</accession>
<evidence type="ECO:0000256" key="5">
    <source>
        <dbReference type="ARBA" id="ARBA00093797"/>
    </source>
</evidence>
<keyword evidence="4" id="KW-0143">Chaperone</keyword>
<comment type="caution">
    <text evidence="6">The sequence shown here is derived from an EMBL/GenBank/DDBJ whole genome shotgun (WGS) entry which is preliminary data.</text>
</comment>
<evidence type="ECO:0000256" key="4">
    <source>
        <dbReference type="ARBA" id="ARBA00023186"/>
    </source>
</evidence>
<dbReference type="Gene3D" id="1.20.58.380">
    <property type="entry name" value="Flagellar protein flit"/>
    <property type="match status" value="1"/>
</dbReference>
<keyword evidence="3" id="KW-1005">Bacterial flagellum biogenesis</keyword>
<evidence type="ECO:0000256" key="2">
    <source>
        <dbReference type="ARBA" id="ARBA00022490"/>
    </source>
</evidence>
<keyword evidence="6" id="KW-0969">Cilium</keyword>
<keyword evidence="6" id="KW-0282">Flagellum</keyword>
<evidence type="ECO:0000313" key="6">
    <source>
        <dbReference type="EMBL" id="TLM79985.1"/>
    </source>
</evidence>
<name>A0ABY2UNC7_9GAMM</name>
<proteinExistence type="predicted"/>
<keyword evidence="7" id="KW-1185">Reference proteome</keyword>
<sequence length="128" mass="15124">MKNHHIVDDSPLTTPSRLLAAYANLLARSTRMLTWVKEHDWFNLVEEQTCYAIEVESIAAAEVNITLSDDERRRKLLLLEQIVEQDLEIRRRLRERQGELRQLIGTHQRKRNLSRSYGVVIPLETDYR</sequence>
<dbReference type="InterPro" id="IPR008622">
    <property type="entry name" value="FliT"/>
</dbReference>
<keyword evidence="6" id="KW-0966">Cell projection</keyword>
<gene>
    <name evidence="6" type="ORF">FDY93_01005</name>
</gene>
<dbReference type="EMBL" id="VANI01000001">
    <property type="protein sequence ID" value="TLM79985.1"/>
    <property type="molecule type" value="Genomic_DNA"/>
</dbReference>
<evidence type="ECO:0000256" key="3">
    <source>
        <dbReference type="ARBA" id="ARBA00022795"/>
    </source>
</evidence>
<organism evidence="6 7">
    <name type="scientific">Microbulbifer harenosus</name>
    <dbReference type="NCBI Taxonomy" id="2576840"/>
    <lineage>
        <taxon>Bacteria</taxon>
        <taxon>Pseudomonadati</taxon>
        <taxon>Pseudomonadota</taxon>
        <taxon>Gammaproteobacteria</taxon>
        <taxon>Cellvibrionales</taxon>
        <taxon>Microbulbiferaceae</taxon>
        <taxon>Microbulbifer</taxon>
    </lineage>
</organism>
<evidence type="ECO:0000256" key="1">
    <source>
        <dbReference type="ARBA" id="ARBA00004514"/>
    </source>
</evidence>
<protein>
    <recommendedName>
        <fullName evidence="5">Flagellar protein FliT</fullName>
    </recommendedName>
</protein>